<reference evidence="11 20" key="1">
    <citation type="submission" date="2016-10" db="EMBL/GenBank/DDBJ databases">
        <title>Comprehensive resistome analysis reveals the prevalence of NDM and MCR-1 in Chinese poultry production.</title>
        <authorList>
            <person name="Wang Y."/>
            <person name="Zhang R."/>
            <person name="Li J."/>
            <person name="Wu Z."/>
            <person name="Wenjuan Y."/>
            <person name="Schwarz S."/>
            <person name="Tyrrell J."/>
            <person name="Zheng Y."/>
            <person name="Wang S."/>
            <person name="Shen Z."/>
            <person name="Liu Z."/>
            <person name="Lei L."/>
            <person name="Li M."/>
            <person name="Zhang Q."/>
            <person name="Wu C."/>
            <person name="Zhang Q."/>
            <person name="Wu Y."/>
            <person name="Walsh T."/>
            <person name="Shen J."/>
        </authorList>
    </citation>
    <scope>NUCLEOTIDE SEQUENCE [LARGE SCALE GENOMIC DNA]</scope>
    <source>
        <strain evidence="11 20">574</strain>
    </source>
</reference>
<evidence type="ECO:0000313" key="20">
    <source>
        <dbReference type="Proteomes" id="UP000184077"/>
    </source>
</evidence>
<dbReference type="EMBL" id="UGCP01000002">
    <property type="protein sequence ID" value="STI86869.1"/>
    <property type="molecule type" value="Genomic_DNA"/>
</dbReference>
<dbReference type="Proteomes" id="UP000184077">
    <property type="component" value="Unassembled WGS sequence"/>
</dbReference>
<reference evidence="14" key="11">
    <citation type="submission" date="2021-02" db="EMBL/GenBank/DDBJ databases">
        <title>Co-localization of colistin and carbapenem -resistance genes on a novel transferable IncHI2 plasmid in Escherichia coli from chicken-origin.</title>
        <authorList>
            <person name="Hoffmann M."/>
            <person name="Balkey M."/>
            <person name="Ronco T."/>
            <person name="Hendriksen R.S."/>
        </authorList>
    </citation>
    <scope>NUCLEOTIDE SEQUENCE</scope>
    <source>
        <strain evidence="14">CFSAN083829</strain>
    </source>
</reference>
<dbReference type="Proteomes" id="UP000591371">
    <property type="component" value="Unassembled WGS sequence"/>
</dbReference>
<evidence type="ECO:0000313" key="16">
    <source>
        <dbReference type="EMBL" id="STK59702.1"/>
    </source>
</evidence>
<dbReference type="EMBL" id="UGEE01000003">
    <property type="protein sequence ID" value="STL02200.1"/>
    <property type="molecule type" value="Genomic_DNA"/>
</dbReference>
<evidence type="ECO:0000313" key="15">
    <source>
        <dbReference type="EMBL" id="STI86869.1"/>
    </source>
</evidence>
<evidence type="ECO:0000313" key="4">
    <source>
        <dbReference type="EMBL" id="EFC3527332.1"/>
    </source>
</evidence>
<dbReference type="EMBL" id="AASHPR010000071">
    <property type="protein sequence ID" value="EFC3527332.1"/>
    <property type="molecule type" value="Genomic_DNA"/>
</dbReference>
<accession>A0A0D7C8H1</accession>
<reference evidence="10 26" key="8">
    <citation type="submission" date="2020-02" db="EMBL/GenBank/DDBJ databases">
        <title>WGS of Carbapenem-Resistant Enterobacteriaceae.</title>
        <authorList>
            <person name="Tokajian S."/>
            <person name="El Chaar M."/>
            <person name="El Khoury M."/>
        </authorList>
    </citation>
    <scope>NUCLEOTIDE SEQUENCE [LARGE SCALE GENOMIC DNA]</scope>
    <source>
        <strain evidence="10 26">ECM_75</strain>
    </source>
</reference>
<evidence type="ECO:0000313" key="13">
    <source>
        <dbReference type="EMBL" id="QMS40227.1"/>
    </source>
</evidence>
<proteinExistence type="predicted"/>
<dbReference type="Proteomes" id="UP000543424">
    <property type="component" value="Unassembled WGS sequence"/>
</dbReference>
<reference evidence="5 32" key="7">
    <citation type="submission" date="2019-12" db="EMBL/GenBank/DDBJ databases">
        <authorList>
            <consortium name="NARMS: The National Antimicrobial Resistance Monitoring System"/>
        </authorList>
    </citation>
    <scope>NUCLEOTIDE SEQUENCE [LARGE SCALE GENOMIC DNA]</scope>
    <source>
        <strain evidence="1 24">CVM N17EC1330</strain>
        <strain evidence="5 32">CVM N19EC0130</strain>
        <strain evidence="4 31">FSIS11705178</strain>
        <strain evidence="3 30">FSIS11921886</strain>
    </source>
</reference>
<dbReference type="Gene3D" id="3.30.240.10">
    <property type="entry name" value="CRO Repressor"/>
    <property type="match status" value="1"/>
</dbReference>
<dbReference type="EMBL" id="AAAGZE010000132">
    <property type="protein sequence ID" value="EAC1535218.1"/>
    <property type="molecule type" value="Genomic_DNA"/>
</dbReference>
<evidence type="ECO:0000313" key="14">
    <source>
        <dbReference type="EMBL" id="QRZ96032.1"/>
    </source>
</evidence>
<dbReference type="SMR" id="A0A0D7C8H1"/>
<dbReference type="Proteomes" id="UP000254088">
    <property type="component" value="Unassembled WGS sequence"/>
</dbReference>
<dbReference type="Proteomes" id="UP000870292">
    <property type="component" value="Unassembled WGS sequence"/>
</dbReference>
<dbReference type="Proteomes" id="UP000538406">
    <property type="component" value="Unassembled WGS sequence"/>
</dbReference>
<evidence type="ECO:0000313" key="7">
    <source>
        <dbReference type="EMBL" id="MBE0980534.1"/>
    </source>
</evidence>
<evidence type="ECO:0000313" key="25">
    <source>
        <dbReference type="Proteomes" id="UP000460654"/>
    </source>
</evidence>
<dbReference type="EMBL" id="JAAJRI010000002">
    <property type="protein sequence ID" value="NGE87738.1"/>
    <property type="molecule type" value="Genomic_DNA"/>
</dbReference>
<dbReference type="EMBL" id="UGEX01000001">
    <property type="protein sequence ID" value="STL87729.1"/>
    <property type="molecule type" value="Genomic_DNA"/>
</dbReference>
<evidence type="ECO:0000313" key="5">
    <source>
        <dbReference type="EMBL" id="EFH4961237.1"/>
    </source>
</evidence>
<dbReference type="RefSeq" id="WP_000437875.1">
    <property type="nucleotide sequence ID" value="NZ_ABACVG020000001.1"/>
</dbReference>
<name>A0A0D7C8H1_ECOLX</name>
<dbReference type="EMBL" id="MOHC01000012">
    <property type="protein sequence ID" value="OJN39248.1"/>
    <property type="molecule type" value="Genomic_DNA"/>
</dbReference>
<evidence type="ECO:0000313" key="3">
    <source>
        <dbReference type="EMBL" id="EFB2195092.1"/>
    </source>
</evidence>
<evidence type="ECO:0000313" key="10">
    <source>
        <dbReference type="EMBL" id="NGE87738.1"/>
    </source>
</evidence>
<dbReference type="Proteomes" id="UP000519859">
    <property type="component" value="Unassembled WGS sequence"/>
</dbReference>
<reference evidence="28 29" key="9">
    <citation type="submission" date="2020-06" db="EMBL/GenBank/DDBJ databases">
        <title>REHAB project genomes.</title>
        <authorList>
            <person name="Shaw L.P."/>
        </authorList>
    </citation>
    <scope>NUCLEOTIDE SEQUENCE [LARGE SCALE GENOMIC DNA]</scope>
    <source>
        <strain evidence="13 28">RHB01-C20</strain>
        <strain evidence="12 29">RHB10-C12</strain>
    </source>
</reference>
<reference evidence="19 25" key="4">
    <citation type="submission" date="2018-09" db="EMBL/GenBank/DDBJ databases">
        <title>Persistent metagenomic signatures of early life antibiotic treatment in the infant gut microbiota and resistome.</title>
        <authorList>
            <person name="Gasparrini A.J."/>
        </authorList>
    </citation>
    <scope>NUCLEOTIDE SEQUENCE [LARGE SCALE GENOMIC DNA]</scope>
    <source>
        <strain evidence="19 25">T0181B.E-10</strain>
    </source>
</reference>
<dbReference type="InterPro" id="IPR010982">
    <property type="entry name" value="Lambda_DNA-bd_dom_sf"/>
</dbReference>
<reference evidence="6" key="2">
    <citation type="journal article" date="2018" name="Genome Biol.">
        <title>SKESA: strategic k-mer extension for scrupulous assemblies.</title>
        <authorList>
            <person name="Souvorov A."/>
            <person name="Agarwala R."/>
            <person name="Lipman D.J."/>
        </authorList>
    </citation>
    <scope>NUCLEOTIDE SEQUENCE</scope>
    <source>
        <strain evidence="6">Escherichia coli</strain>
    </source>
</reference>
<evidence type="ECO:0000313" key="18">
    <source>
        <dbReference type="EMBL" id="STL87729.1"/>
    </source>
</evidence>
<reference evidence="21 22" key="3">
    <citation type="submission" date="2018-06" db="EMBL/GenBank/DDBJ databases">
        <authorList>
            <consortium name="Pathogen Informatics"/>
            <person name="Doyle S."/>
        </authorList>
    </citation>
    <scope>NUCLEOTIDE SEQUENCE [LARGE SCALE GENOMIC DNA]</scope>
    <source>
        <strain evidence="18 22">NCTC10429</strain>
        <strain evidence="16 23">NCTC8603</strain>
        <strain evidence="15 21">NCTC8622</strain>
    </source>
</reference>
<evidence type="ECO:0000313" key="21">
    <source>
        <dbReference type="Proteomes" id="UP000254079"/>
    </source>
</evidence>
<dbReference type="Proteomes" id="UP000460654">
    <property type="component" value="Unassembled WGS sequence"/>
</dbReference>
<reference evidence="9 27" key="6">
    <citation type="submission" date="2019-12" db="EMBL/GenBank/DDBJ databases">
        <title>Enteriobacteria Tanzani isolates_8377-8380.</title>
        <authorList>
            <person name="Subbiah M."/>
            <person name="Call D."/>
        </authorList>
    </citation>
    <scope>NUCLEOTIDE SEQUENCE [LARGE SCALE GENOMIC DNA]</scope>
    <source>
        <strain evidence="9 27">8378wC7</strain>
    </source>
</reference>
<dbReference type="EMBL" id="CP057906">
    <property type="protein sequence ID" value="QMO40103.1"/>
    <property type="molecule type" value="Genomic_DNA"/>
</dbReference>
<evidence type="ECO:0000313" key="22">
    <source>
        <dbReference type="Proteomes" id="UP000254088"/>
    </source>
</evidence>
<dbReference type="SUPFAM" id="SSF47413">
    <property type="entry name" value="lambda repressor-like DNA-binding domains"/>
    <property type="match status" value="1"/>
</dbReference>
<evidence type="ECO:0000313" key="27">
    <source>
        <dbReference type="Proteomes" id="UP000480485"/>
    </source>
</evidence>
<dbReference type="EMBL" id="JANIDP010000108">
    <property type="protein sequence ID" value="MDR6048752.1"/>
    <property type="molecule type" value="Genomic_DNA"/>
</dbReference>
<dbReference type="GO" id="GO:0003677">
    <property type="term" value="F:DNA binding"/>
    <property type="evidence" value="ECO:0007669"/>
    <property type="project" value="InterPro"/>
</dbReference>
<evidence type="ECO:0000313" key="29">
    <source>
        <dbReference type="Proteomes" id="UP000514754"/>
    </source>
</evidence>
<dbReference type="EMBL" id="WTRN01000055">
    <property type="protein sequence ID" value="MWT84808.1"/>
    <property type="molecule type" value="Genomic_DNA"/>
</dbReference>
<evidence type="ECO:0000313" key="28">
    <source>
        <dbReference type="Proteomes" id="UP000514533"/>
    </source>
</evidence>
<dbReference type="EMBL" id="JACZOI010000180">
    <property type="protein sequence ID" value="MBE0980534.1"/>
    <property type="molecule type" value="Genomic_DNA"/>
</dbReference>
<dbReference type="Proteomes" id="UP000472856">
    <property type="component" value="Unassembled WGS sequence"/>
</dbReference>
<dbReference type="FunFam" id="3.30.240.10:FF:000001">
    <property type="entry name" value="Regulatory protein cro"/>
    <property type="match status" value="1"/>
</dbReference>
<dbReference type="Proteomes" id="UP001247581">
    <property type="component" value="Unassembled WGS sequence"/>
</dbReference>
<dbReference type="EMBL" id="QYOH01000075">
    <property type="protein sequence ID" value="TXU29575.1"/>
    <property type="molecule type" value="Genomic_DNA"/>
</dbReference>
<evidence type="ECO:0000313" key="23">
    <source>
        <dbReference type="Proteomes" id="UP000255153"/>
    </source>
</evidence>
<evidence type="ECO:0000313" key="11">
    <source>
        <dbReference type="EMBL" id="OJN39248.1"/>
    </source>
</evidence>
<dbReference type="EMBL" id="AASATZ010000077">
    <property type="protein sequence ID" value="EFA4421119.1"/>
    <property type="molecule type" value="Genomic_DNA"/>
</dbReference>
<dbReference type="InterPro" id="IPR038202">
    <property type="entry name" value="Cro_sf"/>
</dbReference>
<dbReference type="EMBL" id="CP055981">
    <property type="protein sequence ID" value="QMS40227.1"/>
    <property type="molecule type" value="Genomic_DNA"/>
</dbReference>
<evidence type="ECO:0000313" key="8">
    <source>
        <dbReference type="EMBL" id="MDR6048752.1"/>
    </source>
</evidence>
<evidence type="ECO:0000313" key="6">
    <source>
        <dbReference type="EMBL" id="HBB1575914.1"/>
    </source>
</evidence>
<dbReference type="GO" id="GO:0006355">
    <property type="term" value="P:regulation of DNA-templated transcription"/>
    <property type="evidence" value="ECO:0007669"/>
    <property type="project" value="InterPro"/>
</dbReference>
<reference evidence="8 34" key="13">
    <citation type="submission" date="2022-07" db="EMBL/GenBank/DDBJ databases">
        <title>The wastewater resistome of Residential Aged Care Facilities indicates a role of antimicrobial stewardship in reducing resistance.</title>
        <authorList>
            <person name="Sapula S."/>
            <person name="Hart B.J."/>
            <person name="Henrietta V."/>
            <person name="Amsalu A."/>
            <person name="Jon W."/>
            <person name="Siderius N."/>
            <person name="Nguyen L."/>
            <person name="Turnidge J."/>
            <person name="Gerber C."/>
        </authorList>
    </citation>
    <scope>NUCLEOTIDE SEQUENCE [LARGE SCALE GENOMIC DNA]</scope>
    <source>
        <strain evidence="8 34">ECA685</strain>
    </source>
</reference>
<dbReference type="Proteomes" id="UP000514533">
    <property type="component" value="Chromosome"/>
</dbReference>
<evidence type="ECO:0000313" key="12">
    <source>
        <dbReference type="EMBL" id="QMO40103.1"/>
    </source>
</evidence>
<dbReference type="AlphaFoldDB" id="A0A0D7C8H1"/>
<evidence type="ECO:0000313" key="2">
    <source>
        <dbReference type="EMBL" id="EFA4421119.1"/>
    </source>
</evidence>
<evidence type="ECO:0000313" key="31">
    <source>
        <dbReference type="Proteomes" id="UP000538406"/>
    </source>
</evidence>
<evidence type="ECO:0000313" key="24">
    <source>
        <dbReference type="Proteomes" id="UP000382540"/>
    </source>
</evidence>
<dbReference type="Proteomes" id="UP000514754">
    <property type="component" value="Chromosome"/>
</dbReference>
<reference evidence="7" key="10">
    <citation type="submission" date="2020-09" db="EMBL/GenBank/DDBJ databases">
        <title>Emerging polyconal dissemination of OXA-244-producing E. coli in France.</title>
        <authorList>
            <person name="Emeraud C."/>
            <person name="Girlich D."/>
            <person name="Bonnin R.A."/>
            <person name="Jousset A.B."/>
            <person name="Naas T."/>
            <person name="Dortet L."/>
        </authorList>
    </citation>
    <scope>NUCLEOTIDE SEQUENCE</scope>
    <source>
        <strain evidence="7">225E3</strain>
    </source>
</reference>
<evidence type="ECO:0000313" key="34">
    <source>
        <dbReference type="Proteomes" id="UP001247581"/>
    </source>
</evidence>
<dbReference type="EMBL" id="UGEE01000003">
    <property type="protein sequence ID" value="STK59702.1"/>
    <property type="molecule type" value="Genomic_DNA"/>
</dbReference>
<dbReference type="EMBL" id="AASWBF010000015">
    <property type="protein sequence ID" value="EFH4961237.1"/>
    <property type="molecule type" value="Genomic_DNA"/>
</dbReference>
<dbReference type="Proteomes" id="UP000480485">
    <property type="component" value="Unassembled WGS sequence"/>
</dbReference>
<reference evidence="2 33" key="5">
    <citation type="submission" date="2019-03" db="EMBL/GenBank/DDBJ databases">
        <authorList>
            <consortium name="GenomeTrakr network: Whole genome sequencing for foodborne pathogen traceback"/>
        </authorList>
    </citation>
    <scope>NUCLEOTIDE SEQUENCE [LARGE SCALE GENOMIC DNA]</scope>
    <source>
        <strain evidence="2 33">PSU-1190</strain>
    </source>
</reference>
<sequence length="66" mass="7363">MEQRITLKDYAMRFGQTKTAKDLGVYQSAINKAIHAGRKIFLTINADGSVYAEEVKPFPSNKKTTA</sequence>
<dbReference type="Proteomes" id="UP000663166">
    <property type="component" value="Chromosome"/>
</dbReference>
<dbReference type="PIRSF" id="PIRSF003217">
    <property type="entry name" value="Cro_protein"/>
    <property type="match status" value="1"/>
</dbReference>
<dbReference type="Proteomes" id="UP000640866">
    <property type="component" value="Unassembled WGS sequence"/>
</dbReference>
<dbReference type="Proteomes" id="UP000255153">
    <property type="component" value="Unassembled WGS sequence"/>
</dbReference>
<evidence type="ECO:0000313" key="9">
    <source>
        <dbReference type="EMBL" id="MWT84808.1"/>
    </source>
</evidence>
<dbReference type="PRINTS" id="PR00030">
    <property type="entry name" value="HTHCRO"/>
</dbReference>
<gene>
    <name evidence="11" type="ORF">BK300_07340</name>
    <name evidence="4" type="ORF">CTR35_004588</name>
    <name evidence="2" type="ORF">D3G36_25440</name>
    <name evidence="19" type="ORF">D4N09_24785</name>
    <name evidence="1" type="ORF">D9J61_24980</name>
    <name evidence="5" type="ORF">F9413_12025</name>
    <name evidence="3" type="ORF">FIJ20_23400</name>
    <name evidence="10" type="ORF">G5603_05960</name>
    <name evidence="9" type="ORF">GP954_06445</name>
    <name evidence="13" type="ORF">HVV39_20555</name>
    <name evidence="12" type="ORF">HVW43_07245</name>
    <name evidence="7" type="ORF">IH772_25320</name>
    <name evidence="6" type="ORF">J0541_004942</name>
    <name evidence="14" type="ORF">JNP96_19495</name>
    <name evidence="18" type="ORF">NCTC10429_02388</name>
    <name evidence="16" type="ORF">NCTC8603_00300</name>
    <name evidence="17" type="ORF">NCTC8603_05410</name>
    <name evidence="15" type="ORF">NCTC8622_06010</name>
    <name evidence="8" type="ORF">NQD80_23755</name>
</gene>
<evidence type="ECO:0000313" key="26">
    <source>
        <dbReference type="Proteomes" id="UP000472856"/>
    </source>
</evidence>
<evidence type="ECO:0000313" key="19">
    <source>
        <dbReference type="EMBL" id="TXU29575.1"/>
    </source>
</evidence>
<dbReference type="Proteomes" id="UP000382540">
    <property type="component" value="Unassembled WGS sequence"/>
</dbReference>
<evidence type="ECO:0000313" key="1">
    <source>
        <dbReference type="EMBL" id="EAC1535218.1"/>
    </source>
</evidence>
<evidence type="ECO:0000313" key="17">
    <source>
        <dbReference type="EMBL" id="STL02200.1"/>
    </source>
</evidence>
<protein>
    <submittedName>
        <fullName evidence="8">Cro/CI family transcriptional regulator</fullName>
    </submittedName>
    <submittedName>
        <fullName evidence="14">Cro/Cl family transcriptional regulator</fullName>
    </submittedName>
    <submittedName>
        <fullName evidence="15">Regulatory protein cro</fullName>
    </submittedName>
</protein>
<evidence type="ECO:0000313" key="30">
    <source>
        <dbReference type="Proteomes" id="UP000519859"/>
    </source>
</evidence>
<evidence type="ECO:0000313" key="33">
    <source>
        <dbReference type="Proteomes" id="UP000591371"/>
    </source>
</evidence>
<evidence type="ECO:0000313" key="32">
    <source>
        <dbReference type="Proteomes" id="UP000543424"/>
    </source>
</evidence>
<dbReference type="Pfam" id="PF09048">
    <property type="entry name" value="Cro"/>
    <property type="match status" value="1"/>
</dbReference>
<dbReference type="EMBL" id="AASDFP010000081">
    <property type="protein sequence ID" value="EFB2195092.1"/>
    <property type="molecule type" value="Genomic_DNA"/>
</dbReference>
<dbReference type="EMBL" id="CP070393">
    <property type="protein sequence ID" value="QRZ96032.1"/>
    <property type="molecule type" value="Genomic_DNA"/>
</dbReference>
<organism evidence="9 27">
    <name type="scientific">Escherichia coli</name>
    <dbReference type="NCBI Taxonomy" id="562"/>
    <lineage>
        <taxon>Bacteria</taxon>
        <taxon>Pseudomonadati</taxon>
        <taxon>Pseudomonadota</taxon>
        <taxon>Gammaproteobacteria</taxon>
        <taxon>Enterobacterales</taxon>
        <taxon>Enterobacteriaceae</taxon>
        <taxon>Escherichia</taxon>
    </lineage>
</organism>
<reference evidence="6" key="12">
    <citation type="submission" date="2021-03" db="EMBL/GenBank/DDBJ databases">
        <authorList>
            <consortium name="NCBI Pathogen Detection Project"/>
        </authorList>
    </citation>
    <scope>NUCLEOTIDE SEQUENCE</scope>
    <source>
        <strain evidence="6">Escherichia coli</strain>
    </source>
</reference>
<dbReference type="EMBL" id="DADUEU010000053">
    <property type="protein sequence ID" value="HBB1575914.1"/>
    <property type="molecule type" value="Genomic_DNA"/>
</dbReference>
<dbReference type="Proteomes" id="UP000254079">
    <property type="component" value="Unassembled WGS sequence"/>
</dbReference>
<dbReference type="InterPro" id="IPR000655">
    <property type="entry name" value="Cro-like"/>
</dbReference>